<dbReference type="OrthoDB" id="60033at2759"/>
<keyword evidence="2" id="KW-0902">Two-component regulatory system</keyword>
<reference evidence="6" key="1">
    <citation type="submission" date="2022-11" db="EMBL/GenBank/DDBJ databases">
        <authorList>
            <person name="Scott C."/>
            <person name="Bruce N."/>
        </authorList>
    </citation>
    <scope>NUCLEOTIDE SEQUENCE</scope>
</reference>
<organism evidence="6 7">
    <name type="scientific">Parascedosporium putredinis</name>
    <dbReference type="NCBI Taxonomy" id="1442378"/>
    <lineage>
        <taxon>Eukaryota</taxon>
        <taxon>Fungi</taxon>
        <taxon>Dikarya</taxon>
        <taxon>Ascomycota</taxon>
        <taxon>Pezizomycotina</taxon>
        <taxon>Sordariomycetes</taxon>
        <taxon>Hypocreomycetidae</taxon>
        <taxon>Microascales</taxon>
        <taxon>Microascaceae</taxon>
        <taxon>Parascedosporium</taxon>
    </lineage>
</organism>
<evidence type="ECO:0000259" key="5">
    <source>
        <dbReference type="PROSITE" id="PS50110"/>
    </source>
</evidence>
<feature type="domain" description="Response regulatory" evidence="5">
    <location>
        <begin position="73"/>
        <end position="224"/>
    </location>
</feature>
<feature type="non-terminal residue" evidence="6">
    <location>
        <position position="1"/>
    </location>
</feature>
<dbReference type="PROSITE" id="PS50110">
    <property type="entry name" value="RESPONSE_REGULATORY"/>
    <property type="match status" value="1"/>
</dbReference>
<sequence length="655" mass="70285">RHRRRPHPEQMQVLFERFSQASPRTHAQYGARRAARGQIGVSSQAASGSTFGFFITARRAERPDCDVQMTEQQIRLERDLADAASLNHPIAPRRQDISSPGPASADFAPPSAEVVPTPVFDPKDLRILVVEDNLVNQNVLPDGGWRLSVILMDLEMPNMDGLTCVREIRKMQAAGAIAIHVPVIAVTANVRDEQIATARMAGMDDVVSKPFQIPSLLKKIEALLMDNNDIGVAYHRGIAFFALPTSNGRRYPATAGRLQGIAARGEPLLVGIARDPDGVGAEFRPLRVEGGGMGHDHLAVVGVDLVANGCAGGRVDDVLVDNLERAVGGEAQVQPRLAFHDGRGSRIPGAQRVVDGRVVQRHGVGLLHQERVGVPVEARAKQVLVERRDDARRDNGPVRHRCAHVDGTGGEDARGADLVAHGRVLAKVEGEHVLVVADGDDGLQDEQPRARHHGVAGAEVGVLPQDAVVLLVAAHDVGELEGLPVVGVDARAVVAEIEGGLAGATAVVADVVEGEALAVVEAHVHFPLFPLEKVADDAERGPLRLADVFPNLGLNARVGQAHGLYLLHEVWVDKRVFSFLNLFREDGAFVKIDDEVNQNSPGAILLLALQKLDRGTSGRKGCSGDTGFFLFKKDERFMLGRLSQGDGTEVQVTSG</sequence>
<dbReference type="EMBL" id="CALLCH030000003">
    <property type="protein sequence ID" value="CAI4212140.1"/>
    <property type="molecule type" value="Genomic_DNA"/>
</dbReference>
<dbReference type="GO" id="GO:0000160">
    <property type="term" value="P:phosphorelay signal transduction system"/>
    <property type="evidence" value="ECO:0007669"/>
    <property type="project" value="UniProtKB-KW"/>
</dbReference>
<dbReference type="PANTHER" id="PTHR45339:SF1">
    <property type="entry name" value="HYBRID SIGNAL TRANSDUCTION HISTIDINE KINASE J"/>
    <property type="match status" value="1"/>
</dbReference>
<comment type="caution">
    <text evidence="6">The sequence shown here is derived from an EMBL/GenBank/DDBJ whole genome shotgun (WGS) entry which is preliminary data.</text>
</comment>
<accession>A0A9P1M6J3</accession>
<dbReference type="InterPro" id="IPR011006">
    <property type="entry name" value="CheY-like_superfamily"/>
</dbReference>
<name>A0A9P1M6J3_9PEZI</name>
<feature type="region of interest" description="Disordered" evidence="4">
    <location>
        <begin position="91"/>
        <end position="110"/>
    </location>
</feature>
<dbReference type="PANTHER" id="PTHR45339">
    <property type="entry name" value="HYBRID SIGNAL TRANSDUCTION HISTIDINE KINASE J"/>
    <property type="match status" value="1"/>
</dbReference>
<feature type="modified residue" description="4-aspartylphosphate" evidence="3">
    <location>
        <position position="153"/>
    </location>
</feature>
<evidence type="ECO:0000313" key="7">
    <source>
        <dbReference type="Proteomes" id="UP000838763"/>
    </source>
</evidence>
<keyword evidence="7" id="KW-1185">Reference proteome</keyword>
<gene>
    <name evidence="6" type="ORF">PPNO1_LOCUS1908</name>
</gene>
<protein>
    <recommendedName>
        <fullName evidence="5">Response regulatory domain-containing protein</fullName>
    </recommendedName>
</protein>
<dbReference type="Proteomes" id="UP000838763">
    <property type="component" value="Unassembled WGS sequence"/>
</dbReference>
<evidence type="ECO:0000256" key="4">
    <source>
        <dbReference type="SAM" id="MobiDB-lite"/>
    </source>
</evidence>
<evidence type="ECO:0000256" key="2">
    <source>
        <dbReference type="ARBA" id="ARBA00023012"/>
    </source>
</evidence>
<dbReference type="Pfam" id="PF00072">
    <property type="entry name" value="Response_reg"/>
    <property type="match status" value="1"/>
</dbReference>
<dbReference type="SMART" id="SM00448">
    <property type="entry name" value="REC"/>
    <property type="match status" value="1"/>
</dbReference>
<dbReference type="CDD" id="cd17546">
    <property type="entry name" value="REC_hyHK_CKI1_RcsC-like"/>
    <property type="match status" value="1"/>
</dbReference>
<dbReference type="Gene3D" id="3.40.50.2300">
    <property type="match status" value="1"/>
</dbReference>
<dbReference type="SUPFAM" id="SSF52172">
    <property type="entry name" value="CheY-like"/>
    <property type="match status" value="1"/>
</dbReference>
<proteinExistence type="predicted"/>
<evidence type="ECO:0000256" key="1">
    <source>
        <dbReference type="ARBA" id="ARBA00022553"/>
    </source>
</evidence>
<evidence type="ECO:0000313" key="6">
    <source>
        <dbReference type="EMBL" id="CAI4212140.1"/>
    </source>
</evidence>
<dbReference type="AlphaFoldDB" id="A0A9P1M6J3"/>
<evidence type="ECO:0000256" key="3">
    <source>
        <dbReference type="PROSITE-ProRule" id="PRU00169"/>
    </source>
</evidence>
<keyword evidence="1 3" id="KW-0597">Phosphoprotein</keyword>
<dbReference type="InterPro" id="IPR001789">
    <property type="entry name" value="Sig_transdc_resp-reg_receiver"/>
</dbReference>